<dbReference type="RefSeq" id="WP_012675023.1">
    <property type="nucleotide sequence ID" value="NC_012438.1"/>
</dbReference>
<feature type="region of interest" description="Disordered" evidence="1">
    <location>
        <begin position="327"/>
        <end position="352"/>
    </location>
</feature>
<protein>
    <submittedName>
        <fullName evidence="2">Uncharacterized protein</fullName>
    </submittedName>
</protein>
<evidence type="ECO:0000313" key="3">
    <source>
        <dbReference type="Proteomes" id="UP000001369"/>
    </source>
</evidence>
<sequence length="463" mass="52822">MIKKVHYLHFIIFLLIYSLKALAQIQVEAGDLSYFYVEYKQTIMAGESIPVKIIAKDPFDNDIENFSGIVDIIYDGKSEKVKIERGVGRFNFSTTKIGKYDFRINYNGKIYLVKDKYTNGLLNGFKIYVKNGPAEKVDIITSPEFIPGYTKRLKLVAKDAYGNLVSDTSGVEQTLSIESNGTFKTTLDIKSFNNGSKEIEFVPLDLHDIILKVKSDGKTLGEAKLEYKKQEIGEIKVAYPEKVKAGQEFDFYIAVYDTNGLLIKVYDKIGKPIKLTHNGKGILYPDTIEPSAFVNGEATVKLVYTKSEEIKIKPVIEDKAPNIIKEEKPKKSETIKKEPEKPQTLKEEEKPKPVEKFTAKPRLMQEPVKILNLIIPKNFGKIDKVIEKGKNEYLVMIADRNENFDFVPIERDVTVKNRNIGKLRISADNNSENLILKLNILKEYKVEVKPDKDNNLIRVEIYE</sequence>
<evidence type="ECO:0000313" key="2">
    <source>
        <dbReference type="EMBL" id="ACN99715.1"/>
    </source>
</evidence>
<accession>C1DTY3</accession>
<evidence type="ECO:0000256" key="1">
    <source>
        <dbReference type="SAM" id="MobiDB-lite"/>
    </source>
</evidence>
<gene>
    <name evidence="2" type="ordered locus">SULAZ_0584</name>
</gene>
<organism evidence="2 3">
    <name type="scientific">Sulfurihydrogenibium azorense (strain DSM 15241 / OCM 825 / Az-Fu1)</name>
    <dbReference type="NCBI Taxonomy" id="204536"/>
    <lineage>
        <taxon>Bacteria</taxon>
        <taxon>Pseudomonadati</taxon>
        <taxon>Aquificota</taxon>
        <taxon>Aquificia</taxon>
        <taxon>Aquificales</taxon>
        <taxon>Hydrogenothermaceae</taxon>
        <taxon>Sulfurihydrogenibium</taxon>
    </lineage>
</organism>
<proteinExistence type="predicted"/>
<name>C1DTY3_SULAA</name>
<dbReference type="OrthoDB" id="9810437at2"/>
<dbReference type="KEGG" id="saf:SULAZ_0584"/>
<dbReference type="eggNOG" id="ENOG50340QA">
    <property type="taxonomic scope" value="Bacteria"/>
</dbReference>
<dbReference type="Proteomes" id="UP000001369">
    <property type="component" value="Chromosome"/>
</dbReference>
<keyword evidence="3" id="KW-1185">Reference proteome</keyword>
<dbReference type="HOGENOM" id="CLU_579908_0_0_0"/>
<dbReference type="AlphaFoldDB" id="C1DTY3"/>
<dbReference type="EMBL" id="CP001229">
    <property type="protein sequence ID" value="ACN99715.1"/>
    <property type="molecule type" value="Genomic_DNA"/>
</dbReference>
<reference evidence="2 3" key="1">
    <citation type="journal article" date="2009" name="J. Bacteriol.">
        <title>Complete and draft genome sequences of six members of the Aquificales.</title>
        <authorList>
            <person name="Reysenbach A.L."/>
            <person name="Hamamura N."/>
            <person name="Podar M."/>
            <person name="Griffiths E."/>
            <person name="Ferreira S."/>
            <person name="Hochstein R."/>
            <person name="Heidelberg J."/>
            <person name="Johnson J."/>
            <person name="Mead D."/>
            <person name="Pohorille A."/>
            <person name="Sarmiento M."/>
            <person name="Schweighofer K."/>
            <person name="Seshadri R."/>
            <person name="Voytek M.A."/>
        </authorList>
    </citation>
    <scope>NUCLEOTIDE SEQUENCE [LARGE SCALE GENOMIC DNA]</scope>
    <source>
        <strain evidence="3">Az-Fu1 / DSM 15241 / OCM 825</strain>
    </source>
</reference>